<feature type="compositionally biased region" description="Basic residues" evidence="10">
    <location>
        <begin position="182"/>
        <end position="191"/>
    </location>
</feature>
<evidence type="ECO:0000256" key="10">
    <source>
        <dbReference type="SAM" id="MobiDB-lite"/>
    </source>
</evidence>
<feature type="domain" description="Rrn7/TAF1B C-terminal cyclin" evidence="12">
    <location>
        <begin position="308"/>
        <end position="440"/>
    </location>
</feature>
<dbReference type="Pfam" id="PF20644">
    <property type="entry name" value="Rrn7_cyclin_N"/>
    <property type="match status" value="1"/>
</dbReference>
<dbReference type="GO" id="GO:0008270">
    <property type="term" value="F:zinc ion binding"/>
    <property type="evidence" value="ECO:0007669"/>
    <property type="project" value="UniProtKB-KW"/>
</dbReference>
<evidence type="ECO:0000259" key="11">
    <source>
        <dbReference type="Pfam" id="PF20644"/>
    </source>
</evidence>
<keyword evidence="7" id="KW-0238">DNA-binding</keyword>
<feature type="compositionally biased region" description="Low complexity" evidence="10">
    <location>
        <begin position="45"/>
        <end position="54"/>
    </location>
</feature>
<sequence length="640" mass="73042">CQACGGETFEEVSGLYYCSECNTQSQEVRLEEVDDAFTTSVTYGRSSSRSPSRSPRSDDSGGEGAPTKRPYPTNELFNIILVRQVNALVSLGASPKLRTTVCSLWMRYLVKVEALSQNDDGSVDEFVPRVSVVNRWSDLRTVEEMMSAGAEDTQRRKVRKALFSSGVRTRLLSRPLRDSLKQKVRSAPRKKQNLDSDYETVSEGEDSDQELDLVSGVARDYLERATERGEDIHSKKLTREAVNLLVTMRKLVCFLYLGVLLNRDPILLSDILRWISDGHVPYLNAVRLLPPDVRLWGAQWGCFVRQLPPLAEAVAWETAYLAEFLGVKQELTPPDVLPVLGRLLVDLNLPLGLLDVCRRVLAVFPNLELQWHWSREGSESPVCLQPSCEVRAAAILLLVLKLVFLLDGKREKRVSSEAERLQEPCPGRRLFCWSQWEEHTRARILLLRSNCYLFEPDDVDMVRSVVPLLREPRELLSKTSPVAMALREGLQKAFREMHGQNLAWQQVPPSSFALTTAVDFFAQRPEVSPGLKQALDEEFLHRDVTYLTRDRGVLTELGESNDLIRQHPEFGRVARERCEHYWIMHPPPQRKAKYRCVRHRLPSDFVWLLEFLATVVHCEAGKLYSDLVSLEKKSIMRRRS</sequence>
<keyword evidence="8" id="KW-0804">Transcription</keyword>
<accession>A0A131XTG3</accession>
<feature type="compositionally biased region" description="Acidic residues" evidence="10">
    <location>
        <begin position="196"/>
        <end position="208"/>
    </location>
</feature>
<evidence type="ECO:0000256" key="6">
    <source>
        <dbReference type="ARBA" id="ARBA00023015"/>
    </source>
</evidence>
<evidence type="ECO:0000256" key="2">
    <source>
        <dbReference type="ARBA" id="ARBA00006899"/>
    </source>
</evidence>
<keyword evidence="4" id="KW-0863">Zinc-finger</keyword>
<keyword evidence="3" id="KW-0479">Metal-binding</keyword>
<dbReference type="PANTHER" id="PTHR31576:SF2">
    <property type="entry name" value="TATA BOX-BINDING PROTEIN-ASSOCIATED FACTOR RNA POLYMERASE I SUBUNIT B"/>
    <property type="match status" value="1"/>
</dbReference>
<feature type="non-terminal residue" evidence="13">
    <location>
        <position position="1"/>
    </location>
</feature>
<evidence type="ECO:0000256" key="3">
    <source>
        <dbReference type="ARBA" id="ARBA00022723"/>
    </source>
</evidence>
<dbReference type="GO" id="GO:0070860">
    <property type="term" value="C:RNA polymerase I core factor complex"/>
    <property type="evidence" value="ECO:0007669"/>
    <property type="project" value="InterPro"/>
</dbReference>
<dbReference type="InterPro" id="IPR048540">
    <property type="entry name" value="Rrn7_cyclin_N"/>
</dbReference>
<dbReference type="InterPro" id="IPR033599">
    <property type="entry name" value="TAF1B/Rrn7"/>
</dbReference>
<dbReference type="GO" id="GO:0005668">
    <property type="term" value="C:RNA polymerase transcription factor SL1 complex"/>
    <property type="evidence" value="ECO:0007669"/>
    <property type="project" value="TreeGrafter"/>
</dbReference>
<dbReference type="GO" id="GO:0042790">
    <property type="term" value="P:nucleolar large rRNA transcription by RNA polymerase I"/>
    <property type="evidence" value="ECO:0007669"/>
    <property type="project" value="TreeGrafter"/>
</dbReference>
<dbReference type="GO" id="GO:0001164">
    <property type="term" value="F:RNA polymerase I core promoter sequence-specific DNA binding"/>
    <property type="evidence" value="ECO:0007669"/>
    <property type="project" value="InterPro"/>
</dbReference>
<evidence type="ECO:0000256" key="9">
    <source>
        <dbReference type="ARBA" id="ARBA00023242"/>
    </source>
</evidence>
<dbReference type="Pfam" id="PF20645">
    <property type="entry name" value="Rrn7_cyclin_C"/>
    <property type="match status" value="1"/>
</dbReference>
<comment type="similarity">
    <text evidence="2">Belongs to the RRN7/TAF1B family.</text>
</comment>
<evidence type="ECO:0000256" key="4">
    <source>
        <dbReference type="ARBA" id="ARBA00022771"/>
    </source>
</evidence>
<keyword evidence="9" id="KW-0539">Nucleus</keyword>
<evidence type="ECO:0000256" key="7">
    <source>
        <dbReference type="ARBA" id="ARBA00023125"/>
    </source>
</evidence>
<comment type="subcellular location">
    <subcellularLocation>
        <location evidence="1">Nucleus</location>
        <location evidence="1">Nucleolus</location>
    </subcellularLocation>
</comment>
<feature type="region of interest" description="Disordered" evidence="10">
    <location>
        <begin position="179"/>
        <end position="208"/>
    </location>
</feature>
<dbReference type="InterPro" id="IPR048538">
    <property type="entry name" value="Rrn7_cyclin_C"/>
</dbReference>
<keyword evidence="6" id="KW-0805">Transcription regulation</keyword>
<evidence type="ECO:0000259" key="12">
    <source>
        <dbReference type="Pfam" id="PF20645"/>
    </source>
</evidence>
<name>A0A131XTG3_IXORI</name>
<reference evidence="13" key="1">
    <citation type="submission" date="2016-02" db="EMBL/GenBank/DDBJ databases">
        <title>RNAseq analyses of the midgut from blood- or serum-fed Ixodes ricinus ticks.</title>
        <authorList>
            <person name="Perner J."/>
            <person name="Provaznik J."/>
            <person name="Schrenkova J."/>
            <person name="Urbanova V."/>
            <person name="Ribeiro J.M."/>
            <person name="Kopacek P."/>
        </authorList>
    </citation>
    <scope>NUCLEOTIDE SEQUENCE</scope>
    <source>
        <tissue evidence="13">Gut</tissue>
    </source>
</reference>
<keyword evidence="5" id="KW-0862">Zinc</keyword>
<dbReference type="EMBL" id="GEFM01006174">
    <property type="protein sequence ID" value="JAP69622.1"/>
    <property type="molecule type" value="mRNA"/>
</dbReference>
<evidence type="ECO:0000313" key="13">
    <source>
        <dbReference type="EMBL" id="JAP69622.1"/>
    </source>
</evidence>
<evidence type="ECO:0000256" key="8">
    <source>
        <dbReference type="ARBA" id="ARBA00023163"/>
    </source>
</evidence>
<protein>
    <submittedName>
        <fullName evidence="13">Putative tata box-binding protein-associated factor rna polymerase i subunit b</fullName>
    </submittedName>
</protein>
<evidence type="ECO:0000256" key="5">
    <source>
        <dbReference type="ARBA" id="ARBA00022833"/>
    </source>
</evidence>
<evidence type="ECO:0000256" key="1">
    <source>
        <dbReference type="ARBA" id="ARBA00004604"/>
    </source>
</evidence>
<proteinExistence type="evidence at transcript level"/>
<organism evidence="13">
    <name type="scientific">Ixodes ricinus</name>
    <name type="common">Common tick</name>
    <name type="synonym">Acarus ricinus</name>
    <dbReference type="NCBI Taxonomy" id="34613"/>
    <lineage>
        <taxon>Eukaryota</taxon>
        <taxon>Metazoa</taxon>
        <taxon>Ecdysozoa</taxon>
        <taxon>Arthropoda</taxon>
        <taxon>Chelicerata</taxon>
        <taxon>Arachnida</taxon>
        <taxon>Acari</taxon>
        <taxon>Parasitiformes</taxon>
        <taxon>Ixodida</taxon>
        <taxon>Ixodoidea</taxon>
        <taxon>Ixodidae</taxon>
        <taxon>Ixodinae</taxon>
        <taxon>Ixodes</taxon>
    </lineage>
</organism>
<dbReference type="AlphaFoldDB" id="A0A131XTG3"/>
<feature type="domain" description="Rrn7/TAF1B N-terminal cyclin" evidence="11">
    <location>
        <begin position="230"/>
        <end position="290"/>
    </location>
</feature>
<dbReference type="PANTHER" id="PTHR31576">
    <property type="entry name" value="TATA BOX-BINDING PROTEIN-ASSOCIATED FACTOR RNA POLYMERASE I SUBUNIT B"/>
    <property type="match status" value="1"/>
</dbReference>
<feature type="region of interest" description="Disordered" evidence="10">
    <location>
        <begin position="40"/>
        <end position="70"/>
    </location>
</feature>